<evidence type="ECO:0000256" key="7">
    <source>
        <dbReference type="ARBA" id="ARBA00022759"/>
    </source>
</evidence>
<evidence type="ECO:0000256" key="3">
    <source>
        <dbReference type="ARBA" id="ARBA00011296"/>
    </source>
</evidence>
<keyword evidence="9 11" id="KW-0067">ATP-binding</keyword>
<evidence type="ECO:0000256" key="1">
    <source>
        <dbReference type="ARBA" id="ARBA00000851"/>
    </source>
</evidence>
<evidence type="ECO:0000313" key="15">
    <source>
        <dbReference type="Proteomes" id="UP000720595"/>
    </source>
</evidence>
<dbReference type="SMART" id="SM00487">
    <property type="entry name" value="DEXDc"/>
    <property type="match status" value="1"/>
</dbReference>
<dbReference type="InterPro" id="IPR055180">
    <property type="entry name" value="HsdR_RecA-like_helicase_dom_2"/>
</dbReference>
<evidence type="ECO:0000256" key="10">
    <source>
        <dbReference type="ARBA" id="ARBA00023125"/>
    </source>
</evidence>
<dbReference type="InterPro" id="IPR040980">
    <property type="entry name" value="SWI2_SNF2"/>
</dbReference>
<dbReference type="Gene3D" id="3.90.1570.50">
    <property type="match status" value="1"/>
</dbReference>
<dbReference type="Pfam" id="PF18766">
    <property type="entry name" value="SWI2_SNF2"/>
    <property type="match status" value="1"/>
</dbReference>
<protein>
    <recommendedName>
        <fullName evidence="11">Type I restriction enzyme endonuclease subunit</fullName>
        <shortName evidence="11">R protein</shortName>
        <ecNumber evidence="11">3.1.21.3</ecNumber>
    </recommendedName>
    <alternativeName>
        <fullName evidence="11">Type-1 restriction enzyme R protein</fullName>
    </alternativeName>
</protein>
<comment type="function">
    <text evidence="11">Subunit R is required for both nuclease and ATPase activities, but not for modification.</text>
</comment>
<keyword evidence="15" id="KW-1185">Reference proteome</keyword>
<evidence type="ECO:0000259" key="13">
    <source>
        <dbReference type="PROSITE" id="PS51192"/>
    </source>
</evidence>
<dbReference type="Gene3D" id="3.40.50.300">
    <property type="entry name" value="P-loop containing nucleotide triphosphate hydrolases"/>
    <property type="match status" value="2"/>
</dbReference>
<dbReference type="Pfam" id="PF22679">
    <property type="entry name" value="T1R_D3-like"/>
    <property type="match status" value="1"/>
</dbReference>
<evidence type="ECO:0000256" key="5">
    <source>
        <dbReference type="ARBA" id="ARBA00022741"/>
    </source>
</evidence>
<keyword evidence="6 11" id="KW-0680">Restriction system</keyword>
<dbReference type="PANTHER" id="PTHR30195:SF15">
    <property type="entry name" value="TYPE I RESTRICTION ENZYME HINDI ENDONUCLEASE SUBUNIT"/>
    <property type="match status" value="1"/>
</dbReference>
<comment type="caution">
    <text evidence="14">The sequence shown here is derived from an EMBL/GenBank/DDBJ whole genome shotgun (WGS) entry which is preliminary data.</text>
</comment>
<keyword evidence="7" id="KW-0255">Endonuclease</keyword>
<feature type="coiled-coil region" evidence="12">
    <location>
        <begin position="939"/>
        <end position="966"/>
    </location>
</feature>
<keyword evidence="4" id="KW-0540">Nuclease</keyword>
<evidence type="ECO:0000256" key="12">
    <source>
        <dbReference type="SAM" id="Coils"/>
    </source>
</evidence>
<organism evidence="14 15">
    <name type="scientific">Peptoniphilus gorbachii</name>
    <dbReference type="NCBI Taxonomy" id="411567"/>
    <lineage>
        <taxon>Bacteria</taxon>
        <taxon>Bacillati</taxon>
        <taxon>Bacillota</taxon>
        <taxon>Tissierellia</taxon>
        <taxon>Tissierellales</taxon>
        <taxon>Peptoniphilaceae</taxon>
        <taxon>Peptoniphilus</taxon>
    </lineage>
</organism>
<dbReference type="NCBIfam" id="TIGR00348">
    <property type="entry name" value="hsdR"/>
    <property type="match status" value="1"/>
</dbReference>
<feature type="domain" description="Helicase ATP-binding" evidence="13">
    <location>
        <begin position="288"/>
        <end position="482"/>
    </location>
</feature>
<evidence type="ECO:0000256" key="9">
    <source>
        <dbReference type="ARBA" id="ARBA00022840"/>
    </source>
</evidence>
<dbReference type="GO" id="GO:0009035">
    <property type="term" value="F:type I site-specific deoxyribonuclease activity"/>
    <property type="evidence" value="ECO:0007669"/>
    <property type="project" value="UniProtKB-EC"/>
</dbReference>
<dbReference type="PANTHER" id="PTHR30195">
    <property type="entry name" value="TYPE I SITE-SPECIFIC DEOXYRIBONUCLEASE PROTEIN SUBUNIT M AND R"/>
    <property type="match status" value="1"/>
</dbReference>
<evidence type="ECO:0000256" key="4">
    <source>
        <dbReference type="ARBA" id="ARBA00022722"/>
    </source>
</evidence>
<dbReference type="InterPro" id="IPR027417">
    <property type="entry name" value="P-loop_NTPase"/>
</dbReference>
<dbReference type="Pfam" id="PF11867">
    <property type="entry name" value="T1RH-like_C"/>
    <property type="match status" value="1"/>
</dbReference>
<name>A0ABS2MIU0_9FIRM</name>
<evidence type="ECO:0000256" key="2">
    <source>
        <dbReference type="ARBA" id="ARBA00008598"/>
    </source>
</evidence>
<dbReference type="InterPro" id="IPR021810">
    <property type="entry name" value="T1RH-like_C"/>
</dbReference>
<keyword evidence="10 11" id="KW-0238">DNA-binding</keyword>
<gene>
    <name evidence="14" type="ORF">JOD41_000659</name>
</gene>
<dbReference type="InterPro" id="IPR004473">
    <property type="entry name" value="Restrct_endonuc_typeI_HsdR"/>
</dbReference>
<reference evidence="14 15" key="1">
    <citation type="submission" date="2021-01" db="EMBL/GenBank/DDBJ databases">
        <title>Genomic Encyclopedia of Type Strains, Phase IV (KMG-IV): sequencing the most valuable type-strain genomes for metagenomic binning, comparative biology and taxonomic classification.</title>
        <authorList>
            <person name="Goeker M."/>
        </authorList>
    </citation>
    <scope>NUCLEOTIDE SEQUENCE [LARGE SCALE GENOMIC DNA]</scope>
    <source>
        <strain evidence="14 15">DSM 21461</strain>
    </source>
</reference>
<dbReference type="InterPro" id="IPR014001">
    <property type="entry name" value="Helicase_ATP-bd"/>
</dbReference>
<dbReference type="Pfam" id="PF04313">
    <property type="entry name" value="HSDR_N"/>
    <property type="match status" value="1"/>
</dbReference>
<proteinExistence type="inferred from homology"/>
<evidence type="ECO:0000256" key="11">
    <source>
        <dbReference type="RuleBase" id="RU364115"/>
    </source>
</evidence>
<comment type="catalytic activity">
    <reaction evidence="1 11">
        <text>Endonucleolytic cleavage of DNA to give random double-stranded fragments with terminal 5'-phosphates, ATP is simultaneously hydrolyzed.</text>
        <dbReference type="EC" id="3.1.21.3"/>
    </reaction>
</comment>
<dbReference type="Proteomes" id="UP000720595">
    <property type="component" value="Unassembled WGS sequence"/>
</dbReference>
<comment type="similarity">
    <text evidence="2 11">Belongs to the HsdR family.</text>
</comment>
<dbReference type="InterPro" id="IPR051268">
    <property type="entry name" value="Type-I_R_enzyme_R_subunit"/>
</dbReference>
<accession>A0ABS2MIU0</accession>
<keyword evidence="12" id="KW-0175">Coiled coil</keyword>
<dbReference type="RefSeq" id="WP_205051545.1">
    <property type="nucleotide sequence ID" value="NZ_JAFBDH010000002.1"/>
</dbReference>
<dbReference type="EMBL" id="JAFBDH010000002">
    <property type="protein sequence ID" value="MBM7549937.1"/>
    <property type="molecule type" value="Genomic_DNA"/>
</dbReference>
<dbReference type="CDD" id="cd22332">
    <property type="entry name" value="HsdR_N"/>
    <property type="match status" value="1"/>
</dbReference>
<comment type="subunit">
    <text evidence="3 11">The type I restriction/modification system is composed of three polypeptides R, M and S.</text>
</comment>
<dbReference type="CDD" id="cd18800">
    <property type="entry name" value="SF2_C_EcoR124I-like"/>
    <property type="match status" value="1"/>
</dbReference>
<evidence type="ECO:0000256" key="8">
    <source>
        <dbReference type="ARBA" id="ARBA00022801"/>
    </source>
</evidence>
<evidence type="ECO:0000313" key="14">
    <source>
        <dbReference type="EMBL" id="MBM7549937.1"/>
    </source>
</evidence>
<dbReference type="InterPro" id="IPR007409">
    <property type="entry name" value="Restrct_endonuc_type1_HsdR_N"/>
</dbReference>
<dbReference type="PROSITE" id="PS51192">
    <property type="entry name" value="HELICASE_ATP_BIND_1"/>
    <property type="match status" value="1"/>
</dbReference>
<keyword evidence="8 11" id="KW-0378">Hydrolase</keyword>
<dbReference type="EC" id="3.1.21.3" evidence="11"/>
<dbReference type="SUPFAM" id="SSF52540">
    <property type="entry name" value="P-loop containing nucleoside triphosphate hydrolases"/>
    <property type="match status" value="2"/>
</dbReference>
<keyword evidence="5 11" id="KW-0547">Nucleotide-binding</keyword>
<sequence>MAKLKDYNGHYCESDFEYAFICFLEKEGWNYIAGNKINRTKKDVLIPDDFKSFISKTNNELTTDEVTQIFDNVRLVGAESDFATLHKVYGWMVDGVQFTPQNGLPQMVNLIDFENPDNNIFRVVNQFTVEYMNNGQKENRRPDVLLFVNGMPLCVIELKNPGDANATVFNAWEQINIRYWRDIPQLLHYCPLACISDGVKTRLGTVRTPYEHFYAWRRVDDGDEVSTMPFAETETMIKGVYSPARFLELFRDYIYFQDTIYDHEEVEIVCRYPQFFASKLLKQSIVNSIVAGSGKGGTYFGATGCGKTYTMAFLARQLALRCTDIPAIGSPTIILIVDREELQKQGAKLFTKSKEFLNLGEVSVVKNRKQLREELGARQSGGFYICTIQKFCDREDDKIGLINDRKNIICFSDEAHRTQLEHSKKIQFSKDADENMKAMVSKPYAKVLKEAFPQATFVGFTGTPIAETYQTFGEEIDRYTMDQAVADGLTVPIKYHPRIAKVLLDKEKAAEIENYYKKCAEDGATYDDIEASKRAMSSMEVILGEPSRLERLAVDIHDHYVSACDQDPERTQKAMIVCSSRVIAYALLLKFKDKYPEWFEEKKTPDGVVVSDEELKKLKPMPFMAMVSSVGSNDEAEMYNYLGGVKNDKRSEELDASFKQEKSNFRIVIVVDMWITGFDVPSLTFLYNDKPLKKHLLIQTISRVNRKFPGKDHGMIIDYIGIRDNMREAMKIYGGNTSIAPTSDDVEQATMIFREELEVLKTLFTDYDLAPFLNPDCDPVERYMLLAKAAEFVFASTQELSSENGKVSFKTYFLQTVKRMRTAFDICQPSGELGEEESALAQCFMAIAGFVRKMSGTSEVDTDTMNRAVSKMVEEALKYNQVESVLESGEEEDIFSPEYFEKLSDVKMPATKLELLIKILRKQIKEYAKVNQVAAKTFQEMLEKTIEEYHERRKHLTAEEAGATQEQASEDIIKAATEQALSILRKMNENRESFRKIGLTFEEKAFYDILISLRDQFNFEYGADKEIDGVIVNDKCKTLAKKVKEIIDTKSSFADWLNNQNVRNQLKLDIKICLVKNGYPPQYSPEVFNKVMEQVENFEENAGDVHSGTNTSSGFINQMPQTSQQLMVAEDTALYGKKKDVE</sequence>
<evidence type="ECO:0000256" key="6">
    <source>
        <dbReference type="ARBA" id="ARBA00022747"/>
    </source>
</evidence>